<sequence>MFGIIYPNFHLNTYYILFKKRENNFHIIN</sequence>
<dbReference type="EMBL" id="FTOP01000015">
    <property type="protein sequence ID" value="SIT08458.1"/>
    <property type="molecule type" value="Genomic_DNA"/>
</dbReference>
<keyword evidence="2" id="KW-1185">Reference proteome</keyword>
<organism evidence="1 2">
    <name type="scientific">Belliella pelovolcani</name>
    <dbReference type="NCBI Taxonomy" id="529505"/>
    <lineage>
        <taxon>Bacteria</taxon>
        <taxon>Pseudomonadati</taxon>
        <taxon>Bacteroidota</taxon>
        <taxon>Cytophagia</taxon>
        <taxon>Cytophagales</taxon>
        <taxon>Cyclobacteriaceae</taxon>
        <taxon>Belliella</taxon>
    </lineage>
</organism>
<proteinExistence type="predicted"/>
<name>A0A1N7PD22_9BACT</name>
<accession>A0A1N7PD22</accession>
<gene>
    <name evidence="1" type="ORF">SAMN05421761_11571</name>
</gene>
<dbReference type="AlphaFoldDB" id="A0A1N7PD22"/>
<protein>
    <submittedName>
        <fullName evidence="1">Uncharacterized protein</fullName>
    </submittedName>
</protein>
<evidence type="ECO:0000313" key="2">
    <source>
        <dbReference type="Proteomes" id="UP000186026"/>
    </source>
</evidence>
<dbReference type="Proteomes" id="UP000186026">
    <property type="component" value="Unassembled WGS sequence"/>
</dbReference>
<evidence type="ECO:0000313" key="1">
    <source>
        <dbReference type="EMBL" id="SIT08458.1"/>
    </source>
</evidence>
<reference evidence="2" key="1">
    <citation type="submission" date="2017-01" db="EMBL/GenBank/DDBJ databases">
        <authorList>
            <person name="Varghese N."/>
            <person name="Submissions S."/>
        </authorList>
    </citation>
    <scope>NUCLEOTIDE SEQUENCE [LARGE SCALE GENOMIC DNA]</scope>
    <source>
        <strain evidence="2">DSM 46698</strain>
    </source>
</reference>